<dbReference type="AlphaFoldDB" id="A0A0S2T9L0"/>
<sequence length="187" mass="20581">MGHRLSKIYTRTGDSGMTGLSDGARVEKDSARIEAMGAVDELNSHLGATLAQSLPDALRDCLTQIQHRLFDLGGELSMPGDEYSVLRSAHIQQLEQWLDEFNAELPPLKEFILPGGNAAAASCHIARAVCRRAERRVASLLRQEAVNQQALSYLNRLSDLLFVMARLLARENGGSEVLWRPAKAEDN</sequence>
<dbReference type="PANTHER" id="PTHR12213:SF0">
    <property type="entry name" value="CORRINOID ADENOSYLTRANSFERASE MMAB"/>
    <property type="match status" value="1"/>
</dbReference>
<dbReference type="GO" id="GO:0005524">
    <property type="term" value="F:ATP binding"/>
    <property type="evidence" value="ECO:0007669"/>
    <property type="project" value="UniProtKB-UniRule"/>
</dbReference>
<organism evidence="8 9">
    <name type="scientific">Candidatus Tenderia electrophaga</name>
    <dbReference type="NCBI Taxonomy" id="1748243"/>
    <lineage>
        <taxon>Bacteria</taxon>
        <taxon>Pseudomonadati</taxon>
        <taxon>Pseudomonadota</taxon>
        <taxon>Gammaproteobacteria</taxon>
        <taxon>Candidatus Tenderiales</taxon>
        <taxon>Candidatus Tenderiaceae</taxon>
        <taxon>Candidatus Tenderia</taxon>
    </lineage>
</organism>
<evidence type="ECO:0000256" key="2">
    <source>
        <dbReference type="ARBA" id="ARBA00011233"/>
    </source>
</evidence>
<dbReference type="EMBL" id="CP013099">
    <property type="protein sequence ID" value="ALP51813.1"/>
    <property type="molecule type" value="Genomic_DNA"/>
</dbReference>
<comment type="catalytic activity">
    <reaction evidence="6">
        <text>2 cob(II)alamin + reduced [electron-transfer flavoprotein] + 2 ATP = 2 adenosylcob(III)alamin + 2 triphosphate + oxidized [electron-transfer flavoprotein] + 3 H(+)</text>
        <dbReference type="Rhea" id="RHEA:28671"/>
        <dbReference type="Rhea" id="RHEA-COMP:10685"/>
        <dbReference type="Rhea" id="RHEA-COMP:10686"/>
        <dbReference type="ChEBI" id="CHEBI:15378"/>
        <dbReference type="ChEBI" id="CHEBI:16304"/>
        <dbReference type="ChEBI" id="CHEBI:18036"/>
        <dbReference type="ChEBI" id="CHEBI:18408"/>
        <dbReference type="ChEBI" id="CHEBI:30616"/>
        <dbReference type="ChEBI" id="CHEBI:57692"/>
        <dbReference type="ChEBI" id="CHEBI:58307"/>
        <dbReference type="EC" id="2.5.1.17"/>
    </reaction>
</comment>
<proteinExistence type="inferred from homology"/>
<dbReference type="GO" id="GO:0008817">
    <property type="term" value="F:corrinoid adenosyltransferase activity"/>
    <property type="evidence" value="ECO:0007669"/>
    <property type="project" value="UniProtKB-UniRule"/>
</dbReference>
<dbReference type="STRING" id="1748243.Tel_00920"/>
<dbReference type="Pfam" id="PF01923">
    <property type="entry name" value="Cob_adeno_trans"/>
    <property type="match status" value="1"/>
</dbReference>
<keyword evidence="4 6" id="KW-0547">Nucleotide-binding</keyword>
<dbReference type="FunFam" id="1.20.1200.10:FF:000001">
    <property type="entry name" value="Cob(I)yrinic acid a,c-diamide adenosyltransferase"/>
    <property type="match status" value="1"/>
</dbReference>
<protein>
    <recommendedName>
        <fullName evidence="6">Corrinoid adenosyltransferase</fullName>
        <ecNumber evidence="6">2.5.1.17</ecNumber>
    </recommendedName>
    <alternativeName>
        <fullName evidence="6">Cob(II)alamin adenosyltransferase</fullName>
    </alternativeName>
    <alternativeName>
        <fullName evidence="6">Cob(II)yrinic acid a,c-diamide adenosyltransferase</fullName>
    </alternativeName>
    <alternativeName>
        <fullName evidence="6">Cobinamide/cobalamin adenosyltransferase</fullName>
    </alternativeName>
</protein>
<evidence type="ECO:0000256" key="3">
    <source>
        <dbReference type="ARBA" id="ARBA00022679"/>
    </source>
</evidence>
<evidence type="ECO:0000313" key="8">
    <source>
        <dbReference type="EMBL" id="ALP51813.1"/>
    </source>
</evidence>
<dbReference type="SUPFAM" id="SSF89028">
    <property type="entry name" value="Cobalamin adenosyltransferase-like"/>
    <property type="match status" value="1"/>
</dbReference>
<evidence type="ECO:0000259" key="7">
    <source>
        <dbReference type="Pfam" id="PF01923"/>
    </source>
</evidence>
<gene>
    <name evidence="8" type="ORF">Tel_00920</name>
</gene>
<comment type="pathway">
    <text evidence="6">Cofactor biosynthesis; adenosylcobalamin biosynthesis; adenosylcobalamin from cob(II)yrinate a,c-diamide: step 2/7.</text>
</comment>
<dbReference type="GO" id="GO:0009236">
    <property type="term" value="P:cobalamin biosynthetic process"/>
    <property type="evidence" value="ECO:0007669"/>
    <property type="project" value="UniProtKB-UniRule"/>
</dbReference>
<dbReference type="PANTHER" id="PTHR12213">
    <property type="entry name" value="CORRINOID ADENOSYLTRANSFERASE"/>
    <property type="match status" value="1"/>
</dbReference>
<comment type="similarity">
    <text evidence="1 6">Belongs to the Cob(I)alamin adenosyltransferase family.</text>
</comment>
<dbReference type="Gene3D" id="1.20.1200.10">
    <property type="entry name" value="Cobalamin adenosyltransferase-like"/>
    <property type="match status" value="1"/>
</dbReference>
<keyword evidence="3 6" id="KW-0808">Transferase</keyword>
<comment type="subunit">
    <text evidence="2">Homotrimer.</text>
</comment>
<dbReference type="InterPro" id="IPR016030">
    <property type="entry name" value="CblAdoTrfase-like"/>
</dbReference>
<dbReference type="InterPro" id="IPR029499">
    <property type="entry name" value="PduO-typ"/>
</dbReference>
<dbReference type="EC" id="2.5.1.17" evidence="6"/>
<keyword evidence="9" id="KW-1185">Reference proteome</keyword>
<reference evidence="8" key="1">
    <citation type="submission" date="2015-10" db="EMBL/GenBank/DDBJ databases">
        <title>Description of Candidatus Tenderia electrophaga gen. nov, sp. nov., an Uncultivated Electroautotroph from a Biocathode Enrichment.</title>
        <authorList>
            <person name="Eddie B.J."/>
            <person name="Malanoski A.P."/>
            <person name="Wang Z."/>
            <person name="Hall R.J."/>
            <person name="Oh S.D."/>
            <person name="Heiner C."/>
            <person name="Lin B."/>
            <person name="Strycharz-Glaven S.M."/>
        </authorList>
    </citation>
    <scope>NUCLEOTIDE SEQUENCE [LARGE SCALE GENOMIC DNA]</scope>
    <source>
        <strain evidence="8">NRL1</strain>
    </source>
</reference>
<accession>A0A0S2T9L0</accession>
<dbReference type="NCBIfam" id="TIGR00636">
    <property type="entry name" value="PduO_Nterm"/>
    <property type="match status" value="1"/>
</dbReference>
<evidence type="ECO:0000256" key="1">
    <source>
        <dbReference type="ARBA" id="ARBA00007487"/>
    </source>
</evidence>
<keyword evidence="5 6" id="KW-0067">ATP-binding</keyword>
<name>A0A0S2T9L0_9GAMM</name>
<comment type="catalytic activity">
    <reaction evidence="6">
        <text>2 cob(II)yrinate a,c diamide + reduced [electron-transfer flavoprotein] + 2 ATP = 2 adenosylcob(III)yrinate a,c-diamide + 2 triphosphate + oxidized [electron-transfer flavoprotein] + 3 H(+)</text>
        <dbReference type="Rhea" id="RHEA:11528"/>
        <dbReference type="Rhea" id="RHEA-COMP:10685"/>
        <dbReference type="Rhea" id="RHEA-COMP:10686"/>
        <dbReference type="ChEBI" id="CHEBI:15378"/>
        <dbReference type="ChEBI" id="CHEBI:18036"/>
        <dbReference type="ChEBI" id="CHEBI:30616"/>
        <dbReference type="ChEBI" id="CHEBI:57692"/>
        <dbReference type="ChEBI" id="CHEBI:58307"/>
        <dbReference type="ChEBI" id="CHEBI:58503"/>
        <dbReference type="ChEBI" id="CHEBI:58537"/>
        <dbReference type="EC" id="2.5.1.17"/>
    </reaction>
</comment>
<evidence type="ECO:0000256" key="6">
    <source>
        <dbReference type="RuleBase" id="RU366026"/>
    </source>
</evidence>
<dbReference type="Proteomes" id="UP000055136">
    <property type="component" value="Chromosome"/>
</dbReference>
<feature type="domain" description="Cobalamin adenosyltransferase-like" evidence="7">
    <location>
        <begin position="8"/>
        <end position="167"/>
    </location>
</feature>
<evidence type="ECO:0000313" key="9">
    <source>
        <dbReference type="Proteomes" id="UP000055136"/>
    </source>
</evidence>
<dbReference type="KEGG" id="tee:Tel_00920"/>
<dbReference type="UniPathway" id="UPA00148">
    <property type="reaction ID" value="UER00233"/>
</dbReference>
<keyword evidence="6" id="KW-0169">Cobalamin biosynthesis</keyword>
<evidence type="ECO:0000256" key="4">
    <source>
        <dbReference type="ARBA" id="ARBA00022741"/>
    </source>
</evidence>
<evidence type="ECO:0000256" key="5">
    <source>
        <dbReference type="ARBA" id="ARBA00022840"/>
    </source>
</evidence>
<dbReference type="InterPro" id="IPR036451">
    <property type="entry name" value="CblAdoTrfase-like_sf"/>
</dbReference>